<dbReference type="GO" id="GO:0031047">
    <property type="term" value="P:regulatory ncRNA-mediated gene silencing"/>
    <property type="evidence" value="ECO:0007669"/>
    <property type="project" value="UniProtKB-KW"/>
</dbReference>
<dbReference type="GO" id="GO:0016887">
    <property type="term" value="F:ATP hydrolysis activity"/>
    <property type="evidence" value="ECO:0007669"/>
    <property type="project" value="InterPro"/>
</dbReference>
<evidence type="ECO:0000256" key="17">
    <source>
        <dbReference type="SAM" id="MobiDB-lite"/>
    </source>
</evidence>
<keyword evidence="5" id="KW-0547">Nucleotide-binding</keyword>
<dbReference type="GO" id="GO:0005634">
    <property type="term" value="C:nucleus"/>
    <property type="evidence" value="ECO:0007669"/>
    <property type="project" value="UniProtKB-SubCell"/>
</dbReference>
<evidence type="ECO:0000256" key="1">
    <source>
        <dbReference type="ARBA" id="ARBA00001936"/>
    </source>
</evidence>
<dbReference type="GO" id="GO:0004519">
    <property type="term" value="F:endonuclease activity"/>
    <property type="evidence" value="ECO:0007669"/>
    <property type="project" value="UniProtKB-KW"/>
</dbReference>
<dbReference type="EMBL" id="JBEDUW010000006">
    <property type="protein sequence ID" value="KAK9922400.1"/>
    <property type="molecule type" value="Genomic_DNA"/>
</dbReference>
<protein>
    <recommendedName>
        <fullName evidence="18">Morc S5 domain-containing protein</fullName>
    </recommendedName>
</protein>
<evidence type="ECO:0000256" key="2">
    <source>
        <dbReference type="ARBA" id="ARBA00004123"/>
    </source>
</evidence>
<evidence type="ECO:0000256" key="8">
    <source>
        <dbReference type="ARBA" id="ARBA00022801"/>
    </source>
</evidence>
<evidence type="ECO:0000256" key="4">
    <source>
        <dbReference type="ARBA" id="ARBA00022722"/>
    </source>
</evidence>
<keyword evidence="14" id="KW-0234">DNA repair</keyword>
<dbReference type="GO" id="GO:0005524">
    <property type="term" value="F:ATP binding"/>
    <property type="evidence" value="ECO:0007669"/>
    <property type="project" value="UniProtKB-KW"/>
</dbReference>
<evidence type="ECO:0000256" key="14">
    <source>
        <dbReference type="ARBA" id="ARBA00023204"/>
    </source>
</evidence>
<feature type="region of interest" description="Disordered" evidence="17">
    <location>
        <begin position="559"/>
        <end position="586"/>
    </location>
</feature>
<reference evidence="19 20" key="1">
    <citation type="journal article" date="2023" name="G3 (Bethesda)">
        <title>A chromosome-length genome assembly and annotation of blackberry (Rubus argutus, cv. 'Hillquist').</title>
        <authorList>
            <person name="Bruna T."/>
            <person name="Aryal R."/>
            <person name="Dudchenko O."/>
            <person name="Sargent D.J."/>
            <person name="Mead D."/>
            <person name="Buti M."/>
            <person name="Cavallini A."/>
            <person name="Hytonen T."/>
            <person name="Andres J."/>
            <person name="Pham M."/>
            <person name="Weisz D."/>
            <person name="Mascagni F."/>
            <person name="Usai G."/>
            <person name="Natali L."/>
            <person name="Bassil N."/>
            <person name="Fernandez G.E."/>
            <person name="Lomsadze A."/>
            <person name="Armour M."/>
            <person name="Olukolu B."/>
            <person name="Poorten T."/>
            <person name="Britton C."/>
            <person name="Davik J."/>
            <person name="Ashrafi H."/>
            <person name="Aiden E.L."/>
            <person name="Borodovsky M."/>
            <person name="Worthington M."/>
        </authorList>
    </citation>
    <scope>NUCLEOTIDE SEQUENCE [LARGE SCALE GENOMIC DNA]</scope>
    <source>
        <strain evidence="19">PI 553951</strain>
    </source>
</reference>
<keyword evidence="6" id="KW-0255">Endonuclease</keyword>
<dbReference type="GO" id="GO:0006281">
    <property type="term" value="P:DNA repair"/>
    <property type="evidence" value="ECO:0007669"/>
    <property type="project" value="UniProtKB-KW"/>
</dbReference>
<feature type="compositionally biased region" description="Polar residues" evidence="17">
    <location>
        <begin position="64"/>
        <end position="85"/>
    </location>
</feature>
<dbReference type="SUPFAM" id="SSF55874">
    <property type="entry name" value="ATPase domain of HSP90 chaperone/DNA topoisomerase II/histidine kinase"/>
    <property type="match status" value="1"/>
</dbReference>
<comment type="cofactor">
    <cofactor evidence="1">
        <name>Mn(2+)</name>
        <dbReference type="ChEBI" id="CHEBI:29035"/>
    </cofactor>
</comment>
<proteinExistence type="inferred from homology"/>
<sequence>MTLIDIVDLSSDDELGEVDVKLVKLEPDLVGRQLQEKENSKAQHVKEKLSKAQCTIRESEENRSSNALSTGHSSSSMLDQGQSPVDDTGISSASPISSAPLCRQFWKAGNFNDGIGSKATFQNGKNYLHVHPMFLHSNATSHKWAFGAIAELLDNAVDEIQNGATFVNVDKTSNPKDGSPALLIQDDGNGMDPEAMRRCMSFGFSDKKSKSAIGQYGNGFKTSTMRLGADVIVFSRHQDKRTLTQSIGLLSYTFLARTGHDRIVVPMVDYEFNPTTETLEILHGREHFMSNLSLLLQWSPYSTEAELLKQFNDIGAHGTKVMIYNLWFNDDGSVELDFDTDPEDIRISGDTKKVNARLGWKEVNERHIANRFHHSLRVYLSILYLRIPPTFQIILRGRVVEHHNTADDLKFQEYILYRPQTGGTVEGQVITTIGFLNEAPHVSFHGFNVYHKNRLILPYWQVVSYLDSRGRGVVGVLEADFVQPSHNKQDFERTSLFQKLEVRLKEMTWEYWDYHCGLIGYQVKKKLKPVTPHVSSDHTPQSGVQKSTTLGKIYPAVGSKNTVLGRPEPSIPSSLRRSVQGTMKRKEHDDVLPVENMKVAKLINDGKSQSVRLVNHTGNQLKDQEAKNLMQENKQLRAKCLEYEKREEELNLKVVQLKREMKDIDDEYSRMLAELEALGHVKEEKGM</sequence>
<dbReference type="GO" id="GO:0006325">
    <property type="term" value="P:chromatin organization"/>
    <property type="evidence" value="ECO:0007669"/>
    <property type="project" value="UniProtKB-KW"/>
</dbReference>
<comment type="subcellular location">
    <subcellularLocation>
        <location evidence="2">Nucleus</location>
    </subcellularLocation>
</comment>
<comment type="similarity">
    <text evidence="3">Belongs to the MORC ATPase protein family.</text>
</comment>
<feature type="region of interest" description="Disordered" evidence="17">
    <location>
        <begin position="35"/>
        <end position="92"/>
    </location>
</feature>
<keyword evidence="8" id="KW-0378">Hydrolase</keyword>
<evidence type="ECO:0000256" key="6">
    <source>
        <dbReference type="ARBA" id="ARBA00022759"/>
    </source>
</evidence>
<dbReference type="PANTHER" id="PTHR23336:SF44">
    <property type="entry name" value="PROTEIN MICRORCHIDIA 6"/>
    <property type="match status" value="1"/>
</dbReference>
<keyword evidence="4" id="KW-0540">Nuclease</keyword>
<evidence type="ECO:0000256" key="10">
    <source>
        <dbReference type="ARBA" id="ARBA00022853"/>
    </source>
</evidence>
<keyword evidence="13" id="KW-0943">RNA-mediated gene silencing</keyword>
<evidence type="ECO:0000256" key="11">
    <source>
        <dbReference type="ARBA" id="ARBA00022884"/>
    </source>
</evidence>
<evidence type="ECO:0000256" key="9">
    <source>
        <dbReference type="ARBA" id="ARBA00022840"/>
    </source>
</evidence>
<feature type="coiled-coil region" evidence="16">
    <location>
        <begin position="619"/>
        <end position="674"/>
    </location>
</feature>
<keyword evidence="10" id="KW-0156">Chromatin regulator</keyword>
<evidence type="ECO:0000256" key="15">
    <source>
        <dbReference type="ARBA" id="ARBA00023242"/>
    </source>
</evidence>
<dbReference type="PANTHER" id="PTHR23336">
    <property type="entry name" value="ZINC FINGER CW-TYPE COILED-COIL DOMAIN PROTEIN 3"/>
    <property type="match status" value="1"/>
</dbReference>
<gene>
    <name evidence="19" type="ORF">M0R45_030865</name>
</gene>
<evidence type="ECO:0000256" key="16">
    <source>
        <dbReference type="SAM" id="Coils"/>
    </source>
</evidence>
<dbReference type="AlphaFoldDB" id="A0AAW1WBW9"/>
<evidence type="ECO:0000256" key="13">
    <source>
        <dbReference type="ARBA" id="ARBA00023158"/>
    </source>
</evidence>
<dbReference type="Pfam" id="PF17942">
    <property type="entry name" value="Morc6_S5"/>
    <property type="match status" value="1"/>
</dbReference>
<keyword evidence="9" id="KW-0067">ATP-binding</keyword>
<feature type="domain" description="Morc S5" evidence="18">
    <location>
        <begin position="374"/>
        <end position="512"/>
    </location>
</feature>
<evidence type="ECO:0000313" key="20">
    <source>
        <dbReference type="Proteomes" id="UP001457282"/>
    </source>
</evidence>
<evidence type="ECO:0000256" key="7">
    <source>
        <dbReference type="ARBA" id="ARBA00022763"/>
    </source>
</evidence>
<keyword evidence="7" id="KW-0227">DNA damage</keyword>
<evidence type="ECO:0000256" key="12">
    <source>
        <dbReference type="ARBA" id="ARBA00023054"/>
    </source>
</evidence>
<feature type="compositionally biased region" description="Polar residues" evidence="17">
    <location>
        <begin position="571"/>
        <end position="581"/>
    </location>
</feature>
<evidence type="ECO:0000259" key="18">
    <source>
        <dbReference type="Pfam" id="PF17942"/>
    </source>
</evidence>
<keyword evidence="15" id="KW-0539">Nucleus</keyword>
<feature type="compositionally biased region" description="Basic and acidic residues" evidence="17">
    <location>
        <begin position="35"/>
        <end position="50"/>
    </location>
</feature>
<dbReference type="InterPro" id="IPR036890">
    <property type="entry name" value="HATPase_C_sf"/>
</dbReference>
<dbReference type="InterPro" id="IPR045261">
    <property type="entry name" value="MORC_ATPase"/>
</dbReference>
<dbReference type="GO" id="GO:0031349">
    <property type="term" value="P:positive regulation of defense response"/>
    <property type="evidence" value="ECO:0007669"/>
    <property type="project" value="UniProtKB-ARBA"/>
</dbReference>
<organism evidence="19 20">
    <name type="scientific">Rubus argutus</name>
    <name type="common">Southern blackberry</name>
    <dbReference type="NCBI Taxonomy" id="59490"/>
    <lineage>
        <taxon>Eukaryota</taxon>
        <taxon>Viridiplantae</taxon>
        <taxon>Streptophyta</taxon>
        <taxon>Embryophyta</taxon>
        <taxon>Tracheophyta</taxon>
        <taxon>Spermatophyta</taxon>
        <taxon>Magnoliopsida</taxon>
        <taxon>eudicotyledons</taxon>
        <taxon>Gunneridae</taxon>
        <taxon>Pentapetalae</taxon>
        <taxon>rosids</taxon>
        <taxon>fabids</taxon>
        <taxon>Rosales</taxon>
        <taxon>Rosaceae</taxon>
        <taxon>Rosoideae</taxon>
        <taxon>Rosoideae incertae sedis</taxon>
        <taxon>Rubus</taxon>
    </lineage>
</organism>
<dbReference type="InterPro" id="IPR041006">
    <property type="entry name" value="Morc_S5"/>
</dbReference>
<comment type="caution">
    <text evidence="19">The sequence shown here is derived from an EMBL/GenBank/DDBJ whole genome shotgun (WGS) entry which is preliminary data.</text>
</comment>
<name>A0AAW1WBW9_RUBAR</name>
<keyword evidence="12 16" id="KW-0175">Coiled coil</keyword>
<evidence type="ECO:0000256" key="3">
    <source>
        <dbReference type="ARBA" id="ARBA00007845"/>
    </source>
</evidence>
<dbReference type="Pfam" id="PF13589">
    <property type="entry name" value="HATPase_c_3"/>
    <property type="match status" value="1"/>
</dbReference>
<keyword evidence="20" id="KW-1185">Reference proteome</keyword>
<accession>A0AAW1WBW9</accession>
<dbReference type="GO" id="GO:0003723">
    <property type="term" value="F:RNA binding"/>
    <property type="evidence" value="ECO:0007669"/>
    <property type="project" value="UniProtKB-KW"/>
</dbReference>
<dbReference type="Gene3D" id="3.30.565.10">
    <property type="entry name" value="Histidine kinase-like ATPase, C-terminal domain"/>
    <property type="match status" value="1"/>
</dbReference>
<dbReference type="Proteomes" id="UP001457282">
    <property type="component" value="Unassembled WGS sequence"/>
</dbReference>
<evidence type="ECO:0000313" key="19">
    <source>
        <dbReference type="EMBL" id="KAK9922400.1"/>
    </source>
</evidence>
<keyword evidence="11" id="KW-0694">RNA-binding</keyword>
<evidence type="ECO:0000256" key="5">
    <source>
        <dbReference type="ARBA" id="ARBA00022741"/>
    </source>
</evidence>
<dbReference type="FunFam" id="3.30.565.10:FF:000075">
    <property type="entry name" value="MORC family CW-type zinc finger protein 4"/>
    <property type="match status" value="1"/>
</dbReference>